<name>A0A493T5F6_ANAPP</name>
<reference evidence="1" key="3">
    <citation type="submission" date="2025-09" db="UniProtKB">
        <authorList>
            <consortium name="Ensembl"/>
        </authorList>
    </citation>
    <scope>IDENTIFICATION</scope>
</reference>
<protein>
    <submittedName>
        <fullName evidence="1">Uncharacterized protein</fullName>
    </submittedName>
</protein>
<proteinExistence type="predicted"/>
<sequence>MEVSHSVKERTIAENSLVILLNLLCTEIAFSKLQRLGGKDCGRSLPAKNSASPLKRMLPCYFWNYLFLLFQNLNVKIKSDLALFHSLNCSLEENMHSLIHAVQGNLMEEITLPFTSNLSKTRLEPSNFKRSFLLYIWHNFCVL</sequence>
<accession>A0A493T5F6</accession>
<dbReference type="Ensembl" id="ENSAPLT00000019546.1">
    <property type="protein sequence ID" value="ENSAPLP00000020885.1"/>
    <property type="gene ID" value="ENSAPLG00000023260.1"/>
</dbReference>
<reference evidence="2" key="1">
    <citation type="submission" date="2017-10" db="EMBL/GenBank/DDBJ databases">
        <title>A new Pekin duck reference genome.</title>
        <authorList>
            <person name="Hou Z.-C."/>
            <person name="Zhou Z.-K."/>
            <person name="Zhu F."/>
            <person name="Hou S.-S."/>
        </authorList>
    </citation>
    <scope>NUCLEOTIDE SEQUENCE [LARGE SCALE GENOMIC DNA]</scope>
</reference>
<dbReference type="Proteomes" id="UP000016666">
    <property type="component" value="Unassembled WGS sequence"/>
</dbReference>
<organism evidence="1 2">
    <name type="scientific">Anas platyrhynchos platyrhynchos</name>
    <name type="common">Northern mallard</name>
    <dbReference type="NCBI Taxonomy" id="8840"/>
    <lineage>
        <taxon>Eukaryota</taxon>
        <taxon>Metazoa</taxon>
        <taxon>Chordata</taxon>
        <taxon>Craniata</taxon>
        <taxon>Vertebrata</taxon>
        <taxon>Euteleostomi</taxon>
        <taxon>Archelosauria</taxon>
        <taxon>Archosauria</taxon>
        <taxon>Dinosauria</taxon>
        <taxon>Saurischia</taxon>
        <taxon>Theropoda</taxon>
        <taxon>Coelurosauria</taxon>
        <taxon>Aves</taxon>
        <taxon>Neognathae</taxon>
        <taxon>Galloanserae</taxon>
        <taxon>Anseriformes</taxon>
        <taxon>Anatidae</taxon>
        <taxon>Anatinae</taxon>
        <taxon>Anas</taxon>
    </lineage>
</organism>
<evidence type="ECO:0000313" key="1">
    <source>
        <dbReference type="Ensembl" id="ENSAPLP00000020885.1"/>
    </source>
</evidence>
<keyword evidence="2" id="KW-1185">Reference proteome</keyword>
<dbReference type="AlphaFoldDB" id="A0A493T5F6"/>
<evidence type="ECO:0000313" key="2">
    <source>
        <dbReference type="Proteomes" id="UP000016666"/>
    </source>
</evidence>
<reference evidence="1" key="2">
    <citation type="submission" date="2025-08" db="UniProtKB">
        <authorList>
            <consortium name="Ensembl"/>
        </authorList>
    </citation>
    <scope>IDENTIFICATION</scope>
</reference>